<dbReference type="Pfam" id="PF00135">
    <property type="entry name" value="COesterase"/>
    <property type="match status" value="1"/>
</dbReference>
<feature type="domain" description="Carboxylesterase type B" evidence="4">
    <location>
        <begin position="9"/>
        <end position="478"/>
    </location>
</feature>
<dbReference type="PROSITE" id="PS00941">
    <property type="entry name" value="CARBOXYLESTERASE_B_2"/>
    <property type="match status" value="1"/>
</dbReference>
<dbReference type="Proteomes" id="UP000029495">
    <property type="component" value="Chromosome"/>
</dbReference>
<reference evidence="5 6" key="1">
    <citation type="submission" date="2014-09" db="EMBL/GenBank/DDBJ databases">
        <authorList>
            <person name="Chan K.-G."/>
        </authorList>
    </citation>
    <scope>NUCLEOTIDE SEQUENCE [LARGE SCALE GENOMIC DNA]</scope>
    <source>
        <strain evidence="5 6">ND04</strain>
    </source>
</reference>
<evidence type="ECO:0000256" key="2">
    <source>
        <dbReference type="ARBA" id="ARBA00022801"/>
    </source>
</evidence>
<protein>
    <recommendedName>
        <fullName evidence="3">Carboxylic ester hydrolase</fullName>
        <ecNumber evidence="3">3.1.1.-</ecNumber>
    </recommendedName>
</protein>
<gene>
    <name evidence="5" type="ORF">LH22_12440</name>
</gene>
<dbReference type="PRINTS" id="PR00878">
    <property type="entry name" value="CHOLNESTRASE"/>
</dbReference>
<dbReference type="InterPro" id="IPR050309">
    <property type="entry name" value="Type-B_Carboxylest/Lipase"/>
</dbReference>
<evidence type="ECO:0000259" key="4">
    <source>
        <dbReference type="Pfam" id="PF00135"/>
    </source>
</evidence>
<proteinExistence type="inferred from homology"/>
<organism evidence="5 6">
    <name type="scientific">Pantoea rwandensis</name>
    <dbReference type="NCBI Taxonomy" id="1076550"/>
    <lineage>
        <taxon>Bacteria</taxon>
        <taxon>Pseudomonadati</taxon>
        <taxon>Pseudomonadota</taxon>
        <taxon>Gammaproteobacteria</taxon>
        <taxon>Enterobacterales</taxon>
        <taxon>Erwiniaceae</taxon>
        <taxon>Pantoea</taxon>
    </lineage>
</organism>
<dbReference type="EMBL" id="CP009454">
    <property type="protein sequence ID" value="AIR86224.1"/>
    <property type="molecule type" value="Genomic_DNA"/>
</dbReference>
<dbReference type="SUPFAM" id="SSF53474">
    <property type="entry name" value="alpha/beta-Hydrolases"/>
    <property type="match status" value="1"/>
</dbReference>
<dbReference type="EC" id="3.1.1.-" evidence="3"/>
<dbReference type="Gene3D" id="3.40.50.1820">
    <property type="entry name" value="alpha/beta hydrolase"/>
    <property type="match status" value="1"/>
</dbReference>
<comment type="similarity">
    <text evidence="1 3">Belongs to the type-B carboxylesterase/lipase family.</text>
</comment>
<keyword evidence="6" id="KW-1185">Reference proteome</keyword>
<accession>A0ABM5RJU5</accession>
<dbReference type="RefSeq" id="WP_038650099.1">
    <property type="nucleotide sequence ID" value="NZ_CP009454.1"/>
</dbReference>
<dbReference type="InterPro" id="IPR002018">
    <property type="entry name" value="CarbesteraseB"/>
</dbReference>
<evidence type="ECO:0000256" key="1">
    <source>
        <dbReference type="ARBA" id="ARBA00005964"/>
    </source>
</evidence>
<evidence type="ECO:0000256" key="3">
    <source>
        <dbReference type="RuleBase" id="RU361235"/>
    </source>
</evidence>
<name>A0ABM5RJU5_9GAMM</name>
<dbReference type="InterPro" id="IPR000997">
    <property type="entry name" value="Cholinesterase"/>
</dbReference>
<dbReference type="InterPro" id="IPR029058">
    <property type="entry name" value="AB_hydrolase_fold"/>
</dbReference>
<evidence type="ECO:0000313" key="5">
    <source>
        <dbReference type="EMBL" id="AIR86224.1"/>
    </source>
</evidence>
<keyword evidence="2 3" id="KW-0378">Hydrolase</keyword>
<sequence>MKNERRLRIMTAEGELRGLIDDDLFVFKGIPYAAPPVGALRWRPPQPVAPWQEVREATQWGDASWQNRDYCMAVGGGDPGRFNEDCLYLNIWTPDVEPSRPLPVMVWLHGGGFTIGAGSLDPYRGKALAAQGVVVVTLNYRLGHFGFFAHPALDAEYPQEAVVNNFALLDQIAALQWVQRNIPAFGGDRHNITLFGESSGARSVLSLCCSPLAEGLFHKGIVQSAYSLPDVPRRRAQQIGKQVAAHFGLPAHASAEQLRQLPADQFWPLQRPLGLGPVAISGDAVLPRPMLETFIAGKQHRVPLMVGSNSDEASVLDYFGVDPATVLQQIRRKNRLSYGLMKWLYDIHDDTLLGRSVARDMAFTVIPLLVVQSQHSIGMPAWRYWFDYVSENARDLYPHGTWHGNEIPYIFNTLTSLKPLPERDYTAADKRFADMVSTYWVTFARDASEFSYQLQGQIDWPVWRPREDLTLALGDQGKPQAVLKARFMRGRLRLFRLMMRSHVKL</sequence>
<dbReference type="InterPro" id="IPR019819">
    <property type="entry name" value="Carboxylesterase_B_CS"/>
</dbReference>
<dbReference type="PROSITE" id="PS00122">
    <property type="entry name" value="CARBOXYLESTERASE_B_1"/>
    <property type="match status" value="1"/>
</dbReference>
<dbReference type="InterPro" id="IPR019826">
    <property type="entry name" value="Carboxylesterase_B_AS"/>
</dbReference>
<dbReference type="PANTHER" id="PTHR11559">
    <property type="entry name" value="CARBOXYLESTERASE"/>
    <property type="match status" value="1"/>
</dbReference>
<evidence type="ECO:0000313" key="6">
    <source>
        <dbReference type="Proteomes" id="UP000029495"/>
    </source>
</evidence>